<feature type="non-terminal residue" evidence="1">
    <location>
        <position position="1"/>
    </location>
</feature>
<dbReference type="AlphaFoldDB" id="A0AAV5SZY8"/>
<evidence type="ECO:0008006" key="3">
    <source>
        <dbReference type="Google" id="ProtNLM"/>
    </source>
</evidence>
<dbReference type="InterPro" id="IPR011009">
    <property type="entry name" value="Kinase-like_dom_sf"/>
</dbReference>
<evidence type="ECO:0000313" key="2">
    <source>
        <dbReference type="Proteomes" id="UP001432027"/>
    </source>
</evidence>
<gene>
    <name evidence="1" type="ORF">PENTCL1PPCAC_9069</name>
</gene>
<organism evidence="1 2">
    <name type="scientific">Pristionchus entomophagus</name>
    <dbReference type="NCBI Taxonomy" id="358040"/>
    <lineage>
        <taxon>Eukaryota</taxon>
        <taxon>Metazoa</taxon>
        <taxon>Ecdysozoa</taxon>
        <taxon>Nematoda</taxon>
        <taxon>Chromadorea</taxon>
        <taxon>Rhabditida</taxon>
        <taxon>Rhabditina</taxon>
        <taxon>Diplogasteromorpha</taxon>
        <taxon>Diplogasteroidea</taxon>
        <taxon>Neodiplogasteridae</taxon>
        <taxon>Pristionchus</taxon>
    </lineage>
</organism>
<keyword evidence="2" id="KW-1185">Reference proteome</keyword>
<protein>
    <recommendedName>
        <fullName evidence="3">Protein kinase</fullName>
    </recommendedName>
</protein>
<name>A0AAV5SZY8_9BILA</name>
<dbReference type="EMBL" id="BTSX01000002">
    <property type="protein sequence ID" value="GMS86894.1"/>
    <property type="molecule type" value="Genomic_DNA"/>
</dbReference>
<comment type="caution">
    <text evidence="1">The sequence shown here is derived from an EMBL/GenBank/DDBJ whole genome shotgun (WGS) entry which is preliminary data.</text>
</comment>
<proteinExistence type="predicted"/>
<reference evidence="1" key="1">
    <citation type="submission" date="2023-10" db="EMBL/GenBank/DDBJ databases">
        <title>Genome assembly of Pristionchus species.</title>
        <authorList>
            <person name="Yoshida K."/>
            <person name="Sommer R.J."/>
        </authorList>
    </citation>
    <scope>NUCLEOTIDE SEQUENCE</scope>
    <source>
        <strain evidence="1">RS0144</strain>
    </source>
</reference>
<evidence type="ECO:0000313" key="1">
    <source>
        <dbReference type="EMBL" id="GMS86894.1"/>
    </source>
</evidence>
<sequence length="60" mass="6907">CVPMTQDQTVEIFNEIRFGKPPSILSSNTTTLDLVTKLTKLERDHRAKFDEILAHPFFSE</sequence>
<accession>A0AAV5SZY8</accession>
<dbReference type="SUPFAM" id="SSF56112">
    <property type="entry name" value="Protein kinase-like (PK-like)"/>
    <property type="match status" value="1"/>
</dbReference>
<dbReference type="Proteomes" id="UP001432027">
    <property type="component" value="Unassembled WGS sequence"/>
</dbReference>